<reference evidence="10 11" key="1">
    <citation type="journal article" date="2013" name="PLoS Genet.">
        <title>Comparative genome structure, secondary metabolite, and effector coding capacity across Cochliobolus pathogens.</title>
        <authorList>
            <person name="Condon B.J."/>
            <person name="Leng Y."/>
            <person name="Wu D."/>
            <person name="Bushley K.E."/>
            <person name="Ohm R.A."/>
            <person name="Otillar R."/>
            <person name="Martin J."/>
            <person name="Schackwitz W."/>
            <person name="Grimwood J."/>
            <person name="MohdZainudin N."/>
            <person name="Xue C."/>
            <person name="Wang R."/>
            <person name="Manning V.A."/>
            <person name="Dhillon B."/>
            <person name="Tu Z.J."/>
            <person name="Steffenson B.J."/>
            <person name="Salamov A."/>
            <person name="Sun H."/>
            <person name="Lowry S."/>
            <person name="LaButti K."/>
            <person name="Han J."/>
            <person name="Copeland A."/>
            <person name="Lindquist E."/>
            <person name="Barry K."/>
            <person name="Schmutz J."/>
            <person name="Baker S.E."/>
            <person name="Ciuffetti L.M."/>
            <person name="Grigoriev I.V."/>
            <person name="Zhong S."/>
            <person name="Turgeon B.G."/>
        </authorList>
    </citation>
    <scope>NUCLEOTIDE SEQUENCE [LARGE SCALE GENOMIC DNA]</scope>
    <source>
        <strain evidence="10 11">ATCC 44560</strain>
    </source>
</reference>
<feature type="region of interest" description="Disordered" evidence="7">
    <location>
        <begin position="1"/>
        <end position="21"/>
    </location>
</feature>
<evidence type="ECO:0000256" key="2">
    <source>
        <dbReference type="ARBA" id="ARBA00008335"/>
    </source>
</evidence>
<evidence type="ECO:0000256" key="4">
    <source>
        <dbReference type="ARBA" id="ARBA00022692"/>
    </source>
</evidence>
<dbReference type="Gene3D" id="1.20.1720.10">
    <property type="entry name" value="Multidrug resistance protein D"/>
    <property type="match status" value="1"/>
</dbReference>
<dbReference type="AlphaFoldDB" id="W6ZHU0"/>
<dbReference type="SUPFAM" id="SSF103473">
    <property type="entry name" value="MFS general substrate transporter"/>
    <property type="match status" value="1"/>
</dbReference>
<protein>
    <recommendedName>
        <fullName evidence="9">Major facilitator superfamily (MFS) profile domain-containing protein</fullName>
    </recommendedName>
</protein>
<dbReference type="RefSeq" id="XP_007686498.1">
    <property type="nucleotide sequence ID" value="XM_007688308.1"/>
</dbReference>
<dbReference type="PROSITE" id="PS50850">
    <property type="entry name" value="MFS"/>
    <property type="match status" value="1"/>
</dbReference>
<organism evidence="10 11">
    <name type="scientific">Bipolaris oryzae ATCC 44560</name>
    <dbReference type="NCBI Taxonomy" id="930090"/>
    <lineage>
        <taxon>Eukaryota</taxon>
        <taxon>Fungi</taxon>
        <taxon>Dikarya</taxon>
        <taxon>Ascomycota</taxon>
        <taxon>Pezizomycotina</taxon>
        <taxon>Dothideomycetes</taxon>
        <taxon>Pleosporomycetidae</taxon>
        <taxon>Pleosporales</taxon>
        <taxon>Pleosporineae</taxon>
        <taxon>Pleosporaceae</taxon>
        <taxon>Bipolaris</taxon>
    </lineage>
</organism>
<comment type="similarity">
    <text evidence="2">Belongs to the major facilitator superfamily.</text>
</comment>
<feature type="transmembrane region" description="Helical" evidence="8">
    <location>
        <begin position="28"/>
        <end position="49"/>
    </location>
</feature>
<evidence type="ECO:0000313" key="10">
    <source>
        <dbReference type="EMBL" id="EUC46974.1"/>
    </source>
</evidence>
<feature type="transmembrane region" description="Helical" evidence="8">
    <location>
        <begin position="501"/>
        <end position="521"/>
    </location>
</feature>
<evidence type="ECO:0000313" key="11">
    <source>
        <dbReference type="Proteomes" id="UP000054032"/>
    </source>
</evidence>
<dbReference type="InterPro" id="IPR020846">
    <property type="entry name" value="MFS_dom"/>
</dbReference>
<dbReference type="GO" id="GO:0046943">
    <property type="term" value="F:carboxylic acid transmembrane transporter activity"/>
    <property type="evidence" value="ECO:0007669"/>
    <property type="project" value="UniProtKB-ARBA"/>
</dbReference>
<feature type="transmembrane region" description="Helical" evidence="8">
    <location>
        <begin position="72"/>
        <end position="89"/>
    </location>
</feature>
<evidence type="ECO:0000256" key="5">
    <source>
        <dbReference type="ARBA" id="ARBA00022989"/>
    </source>
</evidence>
<feature type="transmembrane region" description="Helical" evidence="8">
    <location>
        <begin position="193"/>
        <end position="213"/>
    </location>
</feature>
<gene>
    <name evidence="10" type="ORF">COCMIDRAFT_91285</name>
</gene>
<feature type="compositionally biased region" description="Basic and acidic residues" evidence="7">
    <location>
        <begin position="534"/>
        <end position="546"/>
    </location>
</feature>
<keyword evidence="11" id="KW-1185">Reference proteome</keyword>
<feature type="transmembrane region" description="Helical" evidence="8">
    <location>
        <begin position="126"/>
        <end position="147"/>
    </location>
</feature>
<dbReference type="FunFam" id="1.20.1720.10:FF:000013">
    <property type="entry name" value="Related to multidrug resistance proteins"/>
    <property type="match status" value="1"/>
</dbReference>
<evidence type="ECO:0000256" key="3">
    <source>
        <dbReference type="ARBA" id="ARBA00022448"/>
    </source>
</evidence>
<dbReference type="Proteomes" id="UP000054032">
    <property type="component" value="Unassembled WGS sequence"/>
</dbReference>
<feature type="transmembrane region" description="Helical" evidence="8">
    <location>
        <begin position="101"/>
        <end position="120"/>
    </location>
</feature>
<dbReference type="HOGENOM" id="CLU_000960_22_0_1"/>
<dbReference type="PANTHER" id="PTHR23501">
    <property type="entry name" value="MAJOR FACILITATOR SUPERFAMILY"/>
    <property type="match status" value="1"/>
</dbReference>
<feature type="transmembrane region" description="Helical" evidence="8">
    <location>
        <begin position="364"/>
        <end position="382"/>
    </location>
</feature>
<feature type="transmembrane region" description="Helical" evidence="8">
    <location>
        <begin position="334"/>
        <end position="357"/>
    </location>
</feature>
<dbReference type="Pfam" id="PF07690">
    <property type="entry name" value="MFS_1"/>
    <property type="match status" value="1"/>
</dbReference>
<evidence type="ECO:0000256" key="7">
    <source>
        <dbReference type="SAM" id="MobiDB-lite"/>
    </source>
</evidence>
<accession>W6ZHU0</accession>
<feature type="transmembrane region" description="Helical" evidence="8">
    <location>
        <begin position="394"/>
        <end position="412"/>
    </location>
</feature>
<dbReference type="eggNOG" id="KOG0254">
    <property type="taxonomic scope" value="Eukaryota"/>
</dbReference>
<keyword evidence="6 8" id="KW-0472">Membrane</keyword>
<dbReference type="GeneID" id="19127855"/>
<feature type="compositionally biased region" description="Basic and acidic residues" evidence="7">
    <location>
        <begin position="12"/>
        <end position="21"/>
    </location>
</feature>
<evidence type="ECO:0000256" key="8">
    <source>
        <dbReference type="SAM" id="Phobius"/>
    </source>
</evidence>
<keyword evidence="4 8" id="KW-0812">Transmembrane</keyword>
<dbReference type="CDD" id="cd17502">
    <property type="entry name" value="MFS_Azr1_MDR_like"/>
    <property type="match status" value="1"/>
</dbReference>
<dbReference type="GO" id="GO:0005886">
    <property type="term" value="C:plasma membrane"/>
    <property type="evidence" value="ECO:0007669"/>
    <property type="project" value="TreeGrafter"/>
</dbReference>
<evidence type="ECO:0000259" key="9">
    <source>
        <dbReference type="PROSITE" id="PS50850"/>
    </source>
</evidence>
<evidence type="ECO:0000256" key="6">
    <source>
        <dbReference type="ARBA" id="ARBA00023136"/>
    </source>
</evidence>
<feature type="domain" description="Major facilitator superfamily (MFS) profile" evidence="9">
    <location>
        <begin position="36"/>
        <end position="525"/>
    </location>
</feature>
<dbReference type="InterPro" id="IPR036259">
    <property type="entry name" value="MFS_trans_sf"/>
</dbReference>
<dbReference type="KEGG" id="bor:COCMIDRAFT_91285"/>
<keyword evidence="3" id="KW-0813">Transport</keyword>
<feature type="transmembrane region" description="Helical" evidence="8">
    <location>
        <begin position="260"/>
        <end position="279"/>
    </location>
</feature>
<name>W6ZHU0_COCMI</name>
<dbReference type="GO" id="GO:0012505">
    <property type="term" value="C:endomembrane system"/>
    <property type="evidence" value="ECO:0007669"/>
    <property type="project" value="UniProtKB-SubCell"/>
</dbReference>
<comment type="subcellular location">
    <subcellularLocation>
        <location evidence="1">Endomembrane system</location>
        <topology evidence="1">Multi-pass membrane protein</topology>
    </subcellularLocation>
</comment>
<dbReference type="InterPro" id="IPR011701">
    <property type="entry name" value="MFS"/>
</dbReference>
<feature type="transmembrane region" description="Helical" evidence="8">
    <location>
        <begin position="159"/>
        <end position="181"/>
    </location>
</feature>
<feature type="region of interest" description="Disordered" evidence="7">
    <location>
        <begin position="534"/>
        <end position="553"/>
    </location>
</feature>
<proteinExistence type="inferred from homology"/>
<dbReference type="OrthoDB" id="6770063at2759"/>
<dbReference type="EMBL" id="KI963958">
    <property type="protein sequence ID" value="EUC46974.1"/>
    <property type="molecule type" value="Genomic_DNA"/>
</dbReference>
<feature type="transmembrane region" description="Helical" evidence="8">
    <location>
        <begin position="225"/>
        <end position="248"/>
    </location>
</feature>
<dbReference type="PANTHER" id="PTHR23501:SF189">
    <property type="entry name" value="DRUG TRANSPORTER, PUTATIVE (AFU_ORTHOLOGUE AFUA_4G03920)-RELATED"/>
    <property type="match status" value="1"/>
</dbReference>
<evidence type="ECO:0000256" key="1">
    <source>
        <dbReference type="ARBA" id="ARBA00004127"/>
    </source>
</evidence>
<feature type="transmembrane region" description="Helical" evidence="8">
    <location>
        <begin position="433"/>
        <end position="451"/>
    </location>
</feature>
<dbReference type="PRINTS" id="PR01036">
    <property type="entry name" value="TCRTETB"/>
</dbReference>
<feature type="transmembrane region" description="Helical" evidence="8">
    <location>
        <begin position="300"/>
        <end position="322"/>
    </location>
</feature>
<sequence length="553" mass="59887">MEKPNPEVVPHPPDEEAEPKFNEQTNYVPVKTIITIFLACASIDLLALLDQTTLGASLTIVSKALDADSERAWIAGAYFLTSTSFQLLYGRLSDIWSRKVILIFGIGIFFFGSLAASLAQSAVQLIIFRAFTGVGGGGLMTVAQLIVSDIVPLRERGKYQGILGSVVALANGIGPIIGGALASQSPDSWRWIFRLNLFTSILATGAVVFFMPLRKVNGAWKEKVAAIDFFGAFLALAGSTLLVLPLTWAGGEHPWESAHVIATLVVGVAVSAGFILWQWKGTSVPLVSMEIFTSKVVNGAMLTMFVNGWNFLVQIFYIPSFYQLVYGYSAVKSGALLLPITLTQTLFSTLSGLVVHWTGRYRECLLIGWAVWAIALGLLSTLDSPSLGKQIGYSLLAGFGLGNTLQPSLIAVQAGVERKHMAVVTSTRNFIRNLGGTLGLAIAGTIVNNAVRHSLAPYGLSRTELNLLLNSPGLFRESVGTQRMDQIRASLTSAYKDGFRIIFIVGAALNAIAFVASWFLMPQIELARKDDAQLKEEGQKRHEERRSKKASKV</sequence>
<dbReference type="Gene3D" id="1.20.1250.20">
    <property type="entry name" value="MFS general substrate transporter like domains"/>
    <property type="match status" value="1"/>
</dbReference>
<keyword evidence="5 8" id="KW-1133">Transmembrane helix</keyword>